<evidence type="ECO:0000313" key="1">
    <source>
        <dbReference type="EMBL" id="PJZ75258.1"/>
    </source>
</evidence>
<protein>
    <submittedName>
        <fullName evidence="1">Uncharacterized protein</fullName>
    </submittedName>
</protein>
<evidence type="ECO:0000313" key="2">
    <source>
        <dbReference type="Proteomes" id="UP000231843"/>
    </source>
</evidence>
<organism evidence="1 2">
    <name type="scientific">Leptospira neocaledonica</name>
    <dbReference type="NCBI Taxonomy" id="2023192"/>
    <lineage>
        <taxon>Bacteria</taxon>
        <taxon>Pseudomonadati</taxon>
        <taxon>Spirochaetota</taxon>
        <taxon>Spirochaetia</taxon>
        <taxon>Leptospirales</taxon>
        <taxon>Leptospiraceae</taxon>
        <taxon>Leptospira</taxon>
    </lineage>
</organism>
<dbReference type="AlphaFoldDB" id="A0A2M9ZT41"/>
<gene>
    <name evidence="1" type="ORF">CH365_19825</name>
</gene>
<dbReference type="RefSeq" id="WP_100770271.1">
    <property type="nucleotide sequence ID" value="NZ_NPEA01000027.1"/>
</dbReference>
<accession>A0A2M9ZT41</accession>
<proteinExistence type="predicted"/>
<dbReference type="EMBL" id="NPEA01000027">
    <property type="protein sequence ID" value="PJZ75258.1"/>
    <property type="molecule type" value="Genomic_DNA"/>
</dbReference>
<keyword evidence="2" id="KW-1185">Reference proteome</keyword>
<dbReference type="Proteomes" id="UP000231843">
    <property type="component" value="Unassembled WGS sequence"/>
</dbReference>
<sequence length="184" mass="21338">MSNLITFTLIVSIFYIFRIEKINGEGQNSNSGKISSQEEIKRRLKELEQNSLSKEEIKERVILLQSLKREVAGALRKSNSVSSLLPYVVSEKFTFEDDFRNLQYIKVSPTLDLFLEISKKANTAPIVQVLEQGKDFLITPNRPDSASTWIEEKKINTGKFPVIDFNFDSNQRKWIIETIRYDRD</sequence>
<comment type="caution">
    <text evidence="1">The sequence shown here is derived from an EMBL/GenBank/DDBJ whole genome shotgun (WGS) entry which is preliminary data.</text>
</comment>
<name>A0A2M9ZT41_9LEPT</name>
<reference evidence="1 2" key="1">
    <citation type="submission" date="2017-07" db="EMBL/GenBank/DDBJ databases">
        <title>Leptospira spp. isolated from tropical soils.</title>
        <authorList>
            <person name="Thibeaux R."/>
            <person name="Iraola G."/>
            <person name="Ferres I."/>
            <person name="Bierque E."/>
            <person name="Girault D."/>
            <person name="Soupe-Gilbert M.-E."/>
            <person name="Picardeau M."/>
            <person name="Goarant C."/>
        </authorList>
    </citation>
    <scope>NUCLEOTIDE SEQUENCE [LARGE SCALE GENOMIC DNA]</scope>
    <source>
        <strain evidence="1 2">ES4-C-A1</strain>
    </source>
</reference>